<feature type="binding site" evidence="4">
    <location>
        <position position="120"/>
    </location>
    <ligand>
        <name>Zn(2+)</name>
        <dbReference type="ChEBI" id="CHEBI:29105"/>
        <note>catalytic</note>
    </ligand>
</feature>
<feature type="binding site" evidence="4">
    <location>
        <position position="79"/>
    </location>
    <ligand>
        <name>Zn(2+)</name>
        <dbReference type="ChEBI" id="CHEBI:29105"/>
        <note>catalytic</note>
    </ligand>
</feature>
<dbReference type="EMBL" id="PEYE01000022">
    <property type="protein sequence ID" value="PIS38927.1"/>
    <property type="molecule type" value="Genomic_DNA"/>
</dbReference>
<sequence length="171" mass="19203">MARPSKDEYYLNVAREVSKRSTCLRIKPGSIIVRDDQIIATGYAGAPRKTKDCLERGFCLRDQLKIPHGQRYELCRSCHSEMNSIINAARAGVSLLNGDIFIYAENSAGETIDGFPCFICKKMIINAGLNRVVCSTKGGGYRAFLVADWVKDWQENDIIDDREQYGADQNK</sequence>
<dbReference type="SUPFAM" id="SSF53927">
    <property type="entry name" value="Cytidine deaminase-like"/>
    <property type="match status" value="1"/>
</dbReference>
<name>A0A2M6T105_9BACT</name>
<dbReference type="Proteomes" id="UP000229390">
    <property type="component" value="Unassembled WGS sequence"/>
</dbReference>
<dbReference type="InterPro" id="IPR002125">
    <property type="entry name" value="CMP_dCMP_dom"/>
</dbReference>
<dbReference type="GO" id="GO:0005737">
    <property type="term" value="C:cytoplasm"/>
    <property type="evidence" value="ECO:0007669"/>
    <property type="project" value="TreeGrafter"/>
</dbReference>
<protein>
    <recommendedName>
        <fullName evidence="5">CMP/dCMP-type deaminase domain-containing protein</fullName>
    </recommendedName>
</protein>
<dbReference type="PANTHER" id="PTHR11086:SF18">
    <property type="entry name" value="DEOXYCYTIDYLATE DEAMINASE"/>
    <property type="match status" value="1"/>
</dbReference>
<evidence type="ECO:0000256" key="2">
    <source>
        <dbReference type="ARBA" id="ARBA00022801"/>
    </source>
</evidence>
<evidence type="ECO:0000313" key="7">
    <source>
        <dbReference type="Proteomes" id="UP000229390"/>
    </source>
</evidence>
<dbReference type="CDD" id="cd01286">
    <property type="entry name" value="deoxycytidylate_deaminase"/>
    <property type="match status" value="1"/>
</dbReference>
<dbReference type="Pfam" id="PF00383">
    <property type="entry name" value="dCMP_cyt_deam_1"/>
    <property type="match status" value="1"/>
</dbReference>
<keyword evidence="4" id="KW-0479">Metal-binding</keyword>
<dbReference type="InterPro" id="IPR015517">
    <property type="entry name" value="dCMP_deaminase-rel"/>
</dbReference>
<comment type="caution">
    <text evidence="6">The sequence shown here is derived from an EMBL/GenBank/DDBJ whole genome shotgun (WGS) entry which is preliminary data.</text>
</comment>
<organism evidence="6 7">
    <name type="scientific">Candidatus Nealsonbacteria bacterium CG08_land_8_20_14_0_20_43_11</name>
    <dbReference type="NCBI Taxonomy" id="1974706"/>
    <lineage>
        <taxon>Bacteria</taxon>
        <taxon>Candidatus Nealsoniibacteriota</taxon>
    </lineage>
</organism>
<dbReference type="PROSITE" id="PS51747">
    <property type="entry name" value="CYT_DCMP_DEAMINASES_2"/>
    <property type="match status" value="1"/>
</dbReference>
<gene>
    <name evidence="6" type="ORF">COT34_01150</name>
</gene>
<evidence type="ECO:0000259" key="5">
    <source>
        <dbReference type="PROSITE" id="PS51747"/>
    </source>
</evidence>
<evidence type="ECO:0000256" key="4">
    <source>
        <dbReference type="PIRSR" id="PIRSR006019-2"/>
    </source>
</evidence>
<feature type="active site" description="Proton donor" evidence="3">
    <location>
        <position position="81"/>
    </location>
</feature>
<evidence type="ECO:0000256" key="3">
    <source>
        <dbReference type="PIRSR" id="PIRSR006019-1"/>
    </source>
</evidence>
<dbReference type="GO" id="GO:0006220">
    <property type="term" value="P:pyrimidine nucleotide metabolic process"/>
    <property type="evidence" value="ECO:0007669"/>
    <property type="project" value="InterPro"/>
</dbReference>
<keyword evidence="4" id="KW-0862">Zinc</keyword>
<evidence type="ECO:0000256" key="1">
    <source>
        <dbReference type="ARBA" id="ARBA00001947"/>
    </source>
</evidence>
<evidence type="ECO:0000313" key="6">
    <source>
        <dbReference type="EMBL" id="PIS38927.1"/>
    </source>
</evidence>
<dbReference type="InterPro" id="IPR035105">
    <property type="entry name" value="Deoxycytidylate_deaminase_dom"/>
</dbReference>
<reference evidence="7" key="1">
    <citation type="submission" date="2017-09" db="EMBL/GenBank/DDBJ databases">
        <title>Depth-based differentiation of microbial function through sediment-hosted aquifers and enrichment of novel symbionts in the deep terrestrial subsurface.</title>
        <authorList>
            <person name="Probst A.J."/>
            <person name="Ladd B."/>
            <person name="Jarett J.K."/>
            <person name="Geller-Mcgrath D.E."/>
            <person name="Sieber C.M.K."/>
            <person name="Emerson J.B."/>
            <person name="Anantharaman K."/>
            <person name="Thomas B.C."/>
            <person name="Malmstrom R."/>
            <person name="Stieglmeier M."/>
            <person name="Klingl A."/>
            <person name="Woyke T."/>
            <person name="Ryan C.M."/>
            <person name="Banfield J.F."/>
        </authorList>
    </citation>
    <scope>NUCLEOTIDE SEQUENCE [LARGE SCALE GENOMIC DNA]</scope>
</reference>
<dbReference type="PIRSF" id="PIRSF006019">
    <property type="entry name" value="dCMP_deaminase"/>
    <property type="match status" value="1"/>
</dbReference>
<feature type="binding site" evidence="4">
    <location>
        <position position="117"/>
    </location>
    <ligand>
        <name>Zn(2+)</name>
        <dbReference type="ChEBI" id="CHEBI:29105"/>
        <note>catalytic</note>
    </ligand>
</feature>
<accession>A0A2M6T105</accession>
<dbReference type="Gene3D" id="3.40.140.10">
    <property type="entry name" value="Cytidine Deaminase, domain 2"/>
    <property type="match status" value="1"/>
</dbReference>
<dbReference type="GO" id="GO:0004132">
    <property type="term" value="F:dCMP deaminase activity"/>
    <property type="evidence" value="ECO:0007669"/>
    <property type="project" value="InterPro"/>
</dbReference>
<feature type="domain" description="CMP/dCMP-type deaminase" evidence="5">
    <location>
        <begin position="5"/>
        <end position="148"/>
    </location>
</feature>
<proteinExistence type="predicted"/>
<dbReference type="PANTHER" id="PTHR11086">
    <property type="entry name" value="DEOXYCYTIDYLATE DEAMINASE-RELATED"/>
    <property type="match status" value="1"/>
</dbReference>
<dbReference type="InterPro" id="IPR016193">
    <property type="entry name" value="Cytidine_deaminase-like"/>
</dbReference>
<comment type="cofactor">
    <cofactor evidence="1 4">
        <name>Zn(2+)</name>
        <dbReference type="ChEBI" id="CHEBI:29105"/>
    </cofactor>
</comment>
<dbReference type="GO" id="GO:0008270">
    <property type="term" value="F:zinc ion binding"/>
    <property type="evidence" value="ECO:0007669"/>
    <property type="project" value="InterPro"/>
</dbReference>
<keyword evidence="2" id="KW-0378">Hydrolase</keyword>
<dbReference type="InterPro" id="IPR016473">
    <property type="entry name" value="dCMP_deaminase"/>
</dbReference>
<dbReference type="AlphaFoldDB" id="A0A2M6T105"/>